<name>A0A7S9L282_9SPHI</name>
<dbReference type="PROSITE" id="PS50110">
    <property type="entry name" value="RESPONSE_REGULATORY"/>
    <property type="match status" value="1"/>
</dbReference>
<dbReference type="EMBL" id="CP064939">
    <property type="protein sequence ID" value="QPH40909.1"/>
    <property type="molecule type" value="Genomic_DNA"/>
</dbReference>
<evidence type="ECO:0000256" key="5">
    <source>
        <dbReference type="PROSITE-ProRule" id="PRU00169"/>
    </source>
</evidence>
<dbReference type="Proteomes" id="UP000594759">
    <property type="component" value="Chromosome"/>
</dbReference>
<evidence type="ECO:0000259" key="7">
    <source>
        <dbReference type="PROSITE" id="PS50110"/>
    </source>
</evidence>
<dbReference type="AlphaFoldDB" id="A0A7S9L282"/>
<protein>
    <submittedName>
        <fullName evidence="8">Response regulator</fullName>
    </submittedName>
</protein>
<dbReference type="RefSeq" id="WP_196100363.1">
    <property type="nucleotide sequence ID" value="NZ_CP064939.1"/>
</dbReference>
<dbReference type="SMART" id="SM00342">
    <property type="entry name" value="HTH_ARAC"/>
    <property type="match status" value="1"/>
</dbReference>
<keyword evidence="3" id="KW-0238">DNA-binding</keyword>
<gene>
    <name evidence="8" type="ORF">IZT61_06485</name>
</gene>
<evidence type="ECO:0000256" key="4">
    <source>
        <dbReference type="ARBA" id="ARBA00023163"/>
    </source>
</evidence>
<sequence length="260" mass="29838">MPHTILLIDDEKDLLQFMSEVLSEHYRVITVDNGLSALKELGQHAIQLIISDVMMPGLDGFQLCEKIKASPEYAHIPIILLTAKNTFTAKIEGLRHGADAYIEKPFSYDLVLVQVDNLLKNRSNVRNHVLQDPFGHLQFEERSQSDNDFLKKLDQYILKNLSNSDFDINDLAVHMHMSRPTLYRRIKQLLNVPVKDLITQARLNKAVQLMAENNHKIFEIAQIVGYNSQTVFGRSFQRYFKQSPVEYISTLRDKINGSNG</sequence>
<organism evidence="8 9">
    <name type="scientific">Pedobacter endophyticus</name>
    <dbReference type="NCBI Taxonomy" id="2789740"/>
    <lineage>
        <taxon>Bacteria</taxon>
        <taxon>Pseudomonadati</taxon>
        <taxon>Bacteroidota</taxon>
        <taxon>Sphingobacteriia</taxon>
        <taxon>Sphingobacteriales</taxon>
        <taxon>Sphingobacteriaceae</taxon>
        <taxon>Pedobacter</taxon>
    </lineage>
</organism>
<feature type="modified residue" description="4-aspartylphosphate" evidence="5">
    <location>
        <position position="52"/>
    </location>
</feature>
<dbReference type="InterPro" id="IPR018062">
    <property type="entry name" value="HTH_AraC-typ_CS"/>
</dbReference>
<evidence type="ECO:0000313" key="9">
    <source>
        <dbReference type="Proteomes" id="UP000594759"/>
    </source>
</evidence>
<feature type="domain" description="Response regulatory" evidence="7">
    <location>
        <begin position="4"/>
        <end position="119"/>
    </location>
</feature>
<dbReference type="PANTHER" id="PTHR43547:SF2">
    <property type="entry name" value="HYBRID SIGNAL TRANSDUCTION HISTIDINE KINASE C"/>
    <property type="match status" value="1"/>
</dbReference>
<dbReference type="GO" id="GO:0000155">
    <property type="term" value="F:phosphorelay sensor kinase activity"/>
    <property type="evidence" value="ECO:0007669"/>
    <property type="project" value="TreeGrafter"/>
</dbReference>
<evidence type="ECO:0000256" key="1">
    <source>
        <dbReference type="ARBA" id="ARBA00022553"/>
    </source>
</evidence>
<dbReference type="InterPro" id="IPR018060">
    <property type="entry name" value="HTH_AraC"/>
</dbReference>
<dbReference type="InterPro" id="IPR011006">
    <property type="entry name" value="CheY-like_superfamily"/>
</dbReference>
<keyword evidence="1 5" id="KW-0597">Phosphoprotein</keyword>
<feature type="domain" description="HTH araC/xylS-type" evidence="6">
    <location>
        <begin position="151"/>
        <end position="250"/>
    </location>
</feature>
<dbReference type="SUPFAM" id="SSF46689">
    <property type="entry name" value="Homeodomain-like"/>
    <property type="match status" value="1"/>
</dbReference>
<proteinExistence type="predicted"/>
<accession>A0A7S9L282</accession>
<dbReference type="InterPro" id="IPR009057">
    <property type="entry name" value="Homeodomain-like_sf"/>
</dbReference>
<dbReference type="PROSITE" id="PS00041">
    <property type="entry name" value="HTH_ARAC_FAMILY_1"/>
    <property type="match status" value="1"/>
</dbReference>
<dbReference type="SUPFAM" id="SSF52172">
    <property type="entry name" value="CheY-like"/>
    <property type="match status" value="1"/>
</dbReference>
<evidence type="ECO:0000259" key="6">
    <source>
        <dbReference type="PROSITE" id="PS01124"/>
    </source>
</evidence>
<dbReference type="Pfam" id="PF12833">
    <property type="entry name" value="HTH_18"/>
    <property type="match status" value="1"/>
</dbReference>
<dbReference type="CDD" id="cd17574">
    <property type="entry name" value="REC_OmpR"/>
    <property type="match status" value="1"/>
</dbReference>
<dbReference type="SMART" id="SM00448">
    <property type="entry name" value="REC"/>
    <property type="match status" value="1"/>
</dbReference>
<dbReference type="Gene3D" id="3.40.50.2300">
    <property type="match status" value="1"/>
</dbReference>
<keyword evidence="4" id="KW-0804">Transcription</keyword>
<evidence type="ECO:0000256" key="2">
    <source>
        <dbReference type="ARBA" id="ARBA00023015"/>
    </source>
</evidence>
<keyword evidence="9" id="KW-1185">Reference proteome</keyword>
<keyword evidence="2" id="KW-0805">Transcription regulation</keyword>
<dbReference type="PROSITE" id="PS01124">
    <property type="entry name" value="HTH_ARAC_FAMILY_2"/>
    <property type="match status" value="1"/>
</dbReference>
<evidence type="ECO:0000256" key="3">
    <source>
        <dbReference type="ARBA" id="ARBA00023125"/>
    </source>
</evidence>
<dbReference type="Gene3D" id="1.10.10.60">
    <property type="entry name" value="Homeodomain-like"/>
    <property type="match status" value="1"/>
</dbReference>
<dbReference type="PANTHER" id="PTHR43547">
    <property type="entry name" value="TWO-COMPONENT HISTIDINE KINASE"/>
    <property type="match status" value="1"/>
</dbReference>
<dbReference type="GO" id="GO:0003700">
    <property type="term" value="F:DNA-binding transcription factor activity"/>
    <property type="evidence" value="ECO:0007669"/>
    <property type="project" value="InterPro"/>
</dbReference>
<evidence type="ECO:0000313" key="8">
    <source>
        <dbReference type="EMBL" id="QPH40909.1"/>
    </source>
</evidence>
<dbReference type="KEGG" id="pex:IZT61_06485"/>
<dbReference type="GO" id="GO:0043565">
    <property type="term" value="F:sequence-specific DNA binding"/>
    <property type="evidence" value="ECO:0007669"/>
    <property type="project" value="InterPro"/>
</dbReference>
<dbReference type="Pfam" id="PF00072">
    <property type="entry name" value="Response_reg"/>
    <property type="match status" value="1"/>
</dbReference>
<reference evidence="8 9" key="1">
    <citation type="submission" date="2020-11" db="EMBL/GenBank/DDBJ databases">
        <title>Pedobacter endophytica, an endophytic bacteria isolated form Carex pumila.</title>
        <authorList>
            <person name="Peng Y."/>
            <person name="Jiang L."/>
            <person name="Lee J."/>
        </authorList>
    </citation>
    <scope>NUCLEOTIDE SEQUENCE [LARGE SCALE GENOMIC DNA]</scope>
    <source>
        <strain evidence="8 9">JBR3-12</strain>
    </source>
</reference>
<dbReference type="InterPro" id="IPR001789">
    <property type="entry name" value="Sig_transdc_resp-reg_receiver"/>
</dbReference>